<reference evidence="2" key="2">
    <citation type="submission" date="2013-03" db="EMBL/GenBank/DDBJ databases">
        <title>A family of diatom-like silicon transporter genes in the siliceous loricate choanoflagellates.</title>
        <authorList>
            <person name="Marron A.O."/>
            <person name="Alston M."/>
            <person name="Heavens D."/>
            <person name="Akam M."/>
            <person name="Caccamo M."/>
            <person name="Holland P.W."/>
            <person name="Walker G."/>
        </authorList>
    </citation>
    <scope>NUCLEOTIDE SEQUENCE</scope>
</reference>
<dbReference type="EMBL" id="HE981735">
    <property type="protein sequence ID" value="CCL97462.1"/>
    <property type="molecule type" value="mRNA"/>
</dbReference>
<dbReference type="AlphaFoldDB" id="M5BFT0"/>
<dbReference type="GO" id="GO:0015708">
    <property type="term" value="P:silicic acid import across plasma membrane"/>
    <property type="evidence" value="ECO:0007669"/>
    <property type="project" value="InterPro"/>
</dbReference>
<reference evidence="2" key="1">
    <citation type="submission" date="2012-08" db="EMBL/GenBank/DDBJ databases">
        <authorList>
            <person name="Davey R."/>
        </authorList>
    </citation>
    <scope>NUCLEOTIDE SEQUENCE</scope>
</reference>
<feature type="transmembrane region" description="Helical" evidence="1">
    <location>
        <begin position="302"/>
        <end position="331"/>
    </location>
</feature>
<dbReference type="InterPro" id="IPR004693">
    <property type="entry name" value="Silicon_transpt"/>
</dbReference>
<evidence type="ECO:0000313" key="2">
    <source>
        <dbReference type="EMBL" id="CCL97462.1"/>
    </source>
</evidence>
<feature type="transmembrane region" description="Helical" evidence="1">
    <location>
        <begin position="261"/>
        <end position="282"/>
    </location>
</feature>
<keyword evidence="1" id="KW-0472">Membrane</keyword>
<gene>
    <name evidence="2" type="primary">SdSITa</name>
</gene>
<organism evidence="2">
    <name type="scientific">Stephanoeca diplocostata</name>
    <dbReference type="NCBI Taxonomy" id="81535"/>
    <lineage>
        <taxon>Eukaryota</taxon>
        <taxon>Choanoflagellata</taxon>
        <taxon>Acanthoecida</taxon>
        <taxon>Stephanoecidae</taxon>
        <taxon>Stephanoeca</taxon>
    </lineage>
</organism>
<sequence length="529" mass="58947">MEKSNDIVLMEVDTDKDVESQLAAMGPPQQQADLSFSIAYRKFSYVWSMVLLIFATVIMIYTIAKEWTNPPWNYTNPAGEIIIFLLLLTWIALLEGCQISIVGLQAINIELYKKTHPRAYQVLKLAHKGPNVERFLVGRQFLLLFNGFLVTKVSGADGDEFYIGDWHWTREAANFFWKNSVLLMIVIIVPGQLVSQLMAAEKMLGFLNLPFFGYYTVLLPCLIMESTGLVHSSYMLKDVLCRIGGIDVSKGGPKKRMSKDFLYYSRVLISISAVIFSGLFIIKGLANKQTNATDGPGWNKLPGWAAIIMTLFFLFIMACAEGLQVSALALAKTHTASFKDKSPLAYRTTQLLYAGRNMQAFLVGRQTIVAMMTVLLARVTSYAGSDGELLEGGDWGMGKGFNQWLLQTGILGAVLVCNVAQLASQVTASIFPVELINNHVMHILLRLMLLIEASGVVNACWPLAWGVDSLFGLEHDPFDGDETVKTPAQNVLERKKSMGIPTQRGVSPFDLHQPEAEYHMDYTYKVSYI</sequence>
<feature type="transmembrane region" description="Helical" evidence="1">
    <location>
        <begin position="362"/>
        <end position="384"/>
    </location>
</feature>
<keyword evidence="1" id="KW-0812">Transmembrane</keyword>
<feature type="transmembrane region" description="Helical" evidence="1">
    <location>
        <begin position="180"/>
        <end position="199"/>
    </location>
</feature>
<feature type="transmembrane region" description="Helical" evidence="1">
    <location>
        <begin position="211"/>
        <end position="230"/>
    </location>
</feature>
<proteinExistence type="evidence at transcript level"/>
<keyword evidence="1" id="KW-1133">Transmembrane helix</keyword>
<name>M5BFT0_9EUKA</name>
<feature type="transmembrane region" description="Helical" evidence="1">
    <location>
        <begin position="43"/>
        <end position="61"/>
    </location>
</feature>
<dbReference type="Pfam" id="PF03842">
    <property type="entry name" value="Silic_transp"/>
    <property type="match status" value="1"/>
</dbReference>
<feature type="transmembrane region" description="Helical" evidence="1">
    <location>
        <begin position="443"/>
        <end position="464"/>
    </location>
</feature>
<feature type="transmembrane region" description="Helical" evidence="1">
    <location>
        <begin position="81"/>
        <end position="104"/>
    </location>
</feature>
<evidence type="ECO:0000256" key="1">
    <source>
        <dbReference type="SAM" id="Phobius"/>
    </source>
</evidence>
<protein>
    <submittedName>
        <fullName evidence="2">Silicon transporter a protein</fullName>
    </submittedName>
</protein>
<feature type="transmembrane region" description="Helical" evidence="1">
    <location>
        <begin position="404"/>
        <end position="423"/>
    </location>
</feature>
<accession>M5BFT0</accession>